<dbReference type="InterPro" id="IPR029044">
    <property type="entry name" value="Nucleotide-diphossugar_trans"/>
</dbReference>
<dbReference type="Proteomes" id="UP001501094">
    <property type="component" value="Unassembled WGS sequence"/>
</dbReference>
<dbReference type="Pfam" id="PF12804">
    <property type="entry name" value="NTP_transf_3"/>
    <property type="match status" value="1"/>
</dbReference>
<dbReference type="SUPFAM" id="SSF53448">
    <property type="entry name" value="Nucleotide-diphospho-sugar transferases"/>
    <property type="match status" value="1"/>
</dbReference>
<gene>
    <name evidence="4" type="ORF">GCM10009751_00360</name>
</gene>
<name>A0ABN2N331_9MICO</name>
<sequence length="247" mass="24013">MTGDAGGPAPATPAHDAIILAGGRAARLGGASKPALTAGGVPLLHRALDAAGAAGRIAVVGPDDLAGLLAAHPAAARSTLTREVPAFGGPAAGIAAGLAALRGKAGDREETTGPAARPGAPPLEGTDRWVLLLAVDVPRAAGAVGALVDAVGREACDGAHLVVDGRAQWLVGIYRAAALSGRLGAIGAGQAGASAGTAGRGASVRQLMDGLDLLEVPDPGRLSADVDTPDDAAQLGIRLPRTPRSSP</sequence>
<evidence type="ECO:0000256" key="2">
    <source>
        <dbReference type="SAM" id="MobiDB-lite"/>
    </source>
</evidence>
<dbReference type="PANTHER" id="PTHR19136">
    <property type="entry name" value="MOLYBDENUM COFACTOR GUANYLYLTRANSFERASE"/>
    <property type="match status" value="1"/>
</dbReference>
<protein>
    <recommendedName>
        <fullName evidence="3">MobA-like NTP transferase domain-containing protein</fullName>
    </recommendedName>
</protein>
<dbReference type="Gene3D" id="3.90.550.10">
    <property type="entry name" value="Spore Coat Polysaccharide Biosynthesis Protein SpsA, Chain A"/>
    <property type="match status" value="1"/>
</dbReference>
<feature type="domain" description="MobA-like NTP transferase" evidence="3">
    <location>
        <begin position="17"/>
        <end position="190"/>
    </location>
</feature>
<accession>A0ABN2N331</accession>
<evidence type="ECO:0000256" key="1">
    <source>
        <dbReference type="ARBA" id="ARBA00022679"/>
    </source>
</evidence>
<feature type="region of interest" description="Disordered" evidence="2">
    <location>
        <begin position="218"/>
        <end position="247"/>
    </location>
</feature>
<keyword evidence="5" id="KW-1185">Reference proteome</keyword>
<organism evidence="4 5">
    <name type="scientific">Myceligenerans crystallogenes</name>
    <dbReference type="NCBI Taxonomy" id="316335"/>
    <lineage>
        <taxon>Bacteria</taxon>
        <taxon>Bacillati</taxon>
        <taxon>Actinomycetota</taxon>
        <taxon>Actinomycetes</taxon>
        <taxon>Micrococcales</taxon>
        <taxon>Promicromonosporaceae</taxon>
        <taxon>Myceligenerans</taxon>
    </lineage>
</organism>
<evidence type="ECO:0000313" key="4">
    <source>
        <dbReference type="EMBL" id="GAA1848172.1"/>
    </source>
</evidence>
<dbReference type="InterPro" id="IPR025877">
    <property type="entry name" value="MobA-like_NTP_Trfase"/>
</dbReference>
<evidence type="ECO:0000313" key="5">
    <source>
        <dbReference type="Proteomes" id="UP001501094"/>
    </source>
</evidence>
<evidence type="ECO:0000259" key="3">
    <source>
        <dbReference type="Pfam" id="PF12804"/>
    </source>
</evidence>
<dbReference type="EMBL" id="BAAANL010000001">
    <property type="protein sequence ID" value="GAA1848172.1"/>
    <property type="molecule type" value="Genomic_DNA"/>
</dbReference>
<proteinExistence type="predicted"/>
<comment type="caution">
    <text evidence="4">The sequence shown here is derived from an EMBL/GenBank/DDBJ whole genome shotgun (WGS) entry which is preliminary data.</text>
</comment>
<dbReference type="RefSeq" id="WP_344098643.1">
    <property type="nucleotide sequence ID" value="NZ_BAAANL010000001.1"/>
</dbReference>
<dbReference type="PANTHER" id="PTHR19136:SF81">
    <property type="entry name" value="MOLYBDENUM COFACTOR GUANYLYLTRANSFERASE"/>
    <property type="match status" value="1"/>
</dbReference>
<reference evidence="4 5" key="1">
    <citation type="journal article" date="2019" name="Int. J. Syst. Evol. Microbiol.">
        <title>The Global Catalogue of Microorganisms (GCM) 10K type strain sequencing project: providing services to taxonomists for standard genome sequencing and annotation.</title>
        <authorList>
            <consortium name="The Broad Institute Genomics Platform"/>
            <consortium name="The Broad Institute Genome Sequencing Center for Infectious Disease"/>
            <person name="Wu L."/>
            <person name="Ma J."/>
        </authorList>
    </citation>
    <scope>NUCLEOTIDE SEQUENCE [LARGE SCALE GENOMIC DNA]</scope>
    <source>
        <strain evidence="4 5">JCM 14326</strain>
    </source>
</reference>
<keyword evidence="1" id="KW-0808">Transferase</keyword>